<dbReference type="PROSITE" id="PS51257">
    <property type="entry name" value="PROKAR_LIPOPROTEIN"/>
    <property type="match status" value="1"/>
</dbReference>
<sequence length="203" mass="21497">MKLFVVLAVCVASACAASYGGYSTPEIKVTSYEAPAVKTASYSSYAAPEVKTASYGYAAVPELKKAPIPIVRFNLNDDNYGTFNFDHLSGDGTSVTEEGHLKSLPGDLEGPVSVMSGAYSFLGDDGVTYKVTWTADENGFRAVGDHLPTPPPVPVELIRAHAEAAAYPSYEAPLIRSSYASYEAPMVKSSYSAPAIRVVSSGY</sequence>
<dbReference type="PROSITE" id="PS51155">
    <property type="entry name" value="CHIT_BIND_RR_2"/>
    <property type="match status" value="1"/>
</dbReference>
<dbReference type="PANTHER" id="PTHR10380:SF229">
    <property type="entry name" value="CUTICULAR PROTEIN 49AF, ISOFORM A"/>
    <property type="match status" value="1"/>
</dbReference>
<dbReference type="PANTHER" id="PTHR10380">
    <property type="entry name" value="CUTICLE PROTEIN"/>
    <property type="match status" value="1"/>
</dbReference>
<reference evidence="3 4" key="1">
    <citation type="submission" date="2015-12" db="EMBL/GenBank/DDBJ databases">
        <title>The genome of Folsomia candida.</title>
        <authorList>
            <person name="Faddeeva A."/>
            <person name="Derks M.F."/>
            <person name="Anvar Y."/>
            <person name="Smit S."/>
            <person name="Van Straalen N."/>
            <person name="Roelofs D."/>
        </authorList>
    </citation>
    <scope>NUCLEOTIDE SEQUENCE [LARGE SCALE GENOMIC DNA]</scope>
    <source>
        <strain evidence="3 4">VU population</strain>
        <tissue evidence="3">Whole body</tissue>
    </source>
</reference>
<accession>A0A226EEX2</accession>
<evidence type="ECO:0000313" key="3">
    <source>
        <dbReference type="EMBL" id="OXA55939.1"/>
    </source>
</evidence>
<gene>
    <name evidence="3" type="ORF">Fcan01_10006</name>
</gene>
<keyword evidence="2" id="KW-0732">Signal</keyword>
<dbReference type="InterPro" id="IPR050468">
    <property type="entry name" value="Cuticle_Struct_Prot"/>
</dbReference>
<evidence type="ECO:0000256" key="2">
    <source>
        <dbReference type="SAM" id="SignalP"/>
    </source>
</evidence>
<keyword evidence="4" id="KW-1185">Reference proteome</keyword>
<dbReference type="GO" id="GO:0008010">
    <property type="term" value="F:structural constituent of chitin-based larval cuticle"/>
    <property type="evidence" value="ECO:0007669"/>
    <property type="project" value="TreeGrafter"/>
</dbReference>
<dbReference type="Pfam" id="PF00379">
    <property type="entry name" value="Chitin_bind_4"/>
    <property type="match status" value="1"/>
</dbReference>
<dbReference type="OrthoDB" id="6620560at2759"/>
<comment type="caution">
    <text evidence="3">The sequence shown here is derived from an EMBL/GenBank/DDBJ whole genome shotgun (WGS) entry which is preliminary data.</text>
</comment>
<protein>
    <submittedName>
        <fullName evidence="3">Endocuticle structural glycoprotein SgAbd-2</fullName>
    </submittedName>
</protein>
<feature type="signal peptide" evidence="2">
    <location>
        <begin position="1"/>
        <end position="16"/>
    </location>
</feature>
<feature type="chain" id="PRO_5012398170" evidence="2">
    <location>
        <begin position="17"/>
        <end position="203"/>
    </location>
</feature>
<dbReference type="EMBL" id="LNIX01000004">
    <property type="protein sequence ID" value="OXA55939.1"/>
    <property type="molecule type" value="Genomic_DNA"/>
</dbReference>
<name>A0A226EEX2_FOLCA</name>
<organism evidence="3 4">
    <name type="scientific">Folsomia candida</name>
    <name type="common">Springtail</name>
    <dbReference type="NCBI Taxonomy" id="158441"/>
    <lineage>
        <taxon>Eukaryota</taxon>
        <taxon>Metazoa</taxon>
        <taxon>Ecdysozoa</taxon>
        <taxon>Arthropoda</taxon>
        <taxon>Hexapoda</taxon>
        <taxon>Collembola</taxon>
        <taxon>Entomobryomorpha</taxon>
        <taxon>Isotomoidea</taxon>
        <taxon>Isotomidae</taxon>
        <taxon>Proisotominae</taxon>
        <taxon>Folsomia</taxon>
    </lineage>
</organism>
<dbReference type="GO" id="GO:0062129">
    <property type="term" value="C:chitin-based extracellular matrix"/>
    <property type="evidence" value="ECO:0007669"/>
    <property type="project" value="TreeGrafter"/>
</dbReference>
<keyword evidence="1" id="KW-0193">Cuticle</keyword>
<dbReference type="InterPro" id="IPR000618">
    <property type="entry name" value="Insect_cuticle"/>
</dbReference>
<dbReference type="OMA" id="RTQNTPA"/>
<proteinExistence type="predicted"/>
<dbReference type="AlphaFoldDB" id="A0A226EEX2"/>
<dbReference type="Proteomes" id="UP000198287">
    <property type="component" value="Unassembled WGS sequence"/>
</dbReference>
<evidence type="ECO:0000256" key="1">
    <source>
        <dbReference type="PROSITE-ProRule" id="PRU00497"/>
    </source>
</evidence>
<evidence type="ECO:0000313" key="4">
    <source>
        <dbReference type="Proteomes" id="UP000198287"/>
    </source>
</evidence>